<accession>A0A397PE83</accession>
<dbReference type="Pfam" id="PF00207">
    <property type="entry name" value="A2M"/>
    <property type="match status" value="1"/>
</dbReference>
<evidence type="ECO:0000259" key="4">
    <source>
        <dbReference type="SMART" id="SM01359"/>
    </source>
</evidence>
<feature type="domain" description="Alpha-2-macroglobulin" evidence="5">
    <location>
        <begin position="1253"/>
        <end position="1343"/>
    </location>
</feature>
<evidence type="ECO:0000313" key="7">
    <source>
        <dbReference type="Proteomes" id="UP000266568"/>
    </source>
</evidence>
<dbReference type="InterPro" id="IPR008930">
    <property type="entry name" value="Terpenoid_cyclase/PrenylTrfase"/>
</dbReference>
<organism evidence="6 7">
    <name type="scientific">Hephaestia caeni</name>
    <dbReference type="NCBI Taxonomy" id="645617"/>
    <lineage>
        <taxon>Bacteria</taxon>
        <taxon>Pseudomonadati</taxon>
        <taxon>Pseudomonadota</taxon>
        <taxon>Alphaproteobacteria</taxon>
        <taxon>Sphingomonadales</taxon>
        <taxon>Sphingomonadaceae</taxon>
        <taxon>Hephaestia</taxon>
    </lineage>
</organism>
<dbReference type="InterPro" id="IPR011625">
    <property type="entry name" value="A2M_N_BRD"/>
</dbReference>
<dbReference type="GO" id="GO:0004866">
    <property type="term" value="F:endopeptidase inhibitor activity"/>
    <property type="evidence" value="ECO:0007669"/>
    <property type="project" value="InterPro"/>
</dbReference>
<evidence type="ECO:0000256" key="2">
    <source>
        <dbReference type="SAM" id="MobiDB-lite"/>
    </source>
</evidence>
<comment type="caution">
    <text evidence="6">The sequence shown here is derived from an EMBL/GenBank/DDBJ whole genome shotgun (WGS) entry which is preliminary data.</text>
</comment>
<dbReference type="EMBL" id="QXDC01000003">
    <property type="protein sequence ID" value="RIA44464.1"/>
    <property type="molecule type" value="Genomic_DNA"/>
</dbReference>
<proteinExistence type="inferred from homology"/>
<dbReference type="InterPro" id="IPR001599">
    <property type="entry name" value="Macroglobln_a2"/>
</dbReference>
<dbReference type="Gene3D" id="1.50.10.20">
    <property type="match status" value="1"/>
</dbReference>
<evidence type="ECO:0000256" key="3">
    <source>
        <dbReference type="SAM" id="SignalP"/>
    </source>
</evidence>
<keyword evidence="7" id="KW-1185">Reference proteome</keyword>
<dbReference type="Proteomes" id="UP000266568">
    <property type="component" value="Unassembled WGS sequence"/>
</dbReference>
<dbReference type="SMART" id="SM01360">
    <property type="entry name" value="A2M"/>
    <property type="match status" value="1"/>
</dbReference>
<dbReference type="InterPro" id="IPR021868">
    <property type="entry name" value="Alpha_2_Macroglob_MG3"/>
</dbReference>
<gene>
    <name evidence="6" type="ORF">DFR49_2709</name>
</gene>
<name>A0A397PE83_9SPHN</name>
<reference evidence="6 7" key="1">
    <citation type="submission" date="2018-08" db="EMBL/GenBank/DDBJ databases">
        <title>Genomic Encyclopedia of Type Strains, Phase IV (KMG-IV): sequencing the most valuable type-strain genomes for metagenomic binning, comparative biology and taxonomic classification.</title>
        <authorList>
            <person name="Goeker M."/>
        </authorList>
    </citation>
    <scope>NUCLEOTIDE SEQUENCE [LARGE SCALE GENOMIC DNA]</scope>
    <source>
        <strain evidence="6 7">DSM 25527</strain>
    </source>
</reference>
<comment type="similarity">
    <text evidence="1">Belongs to the protease inhibitor I39 (alpha-2-macroglobulin) family. Bacterial alpha-2-macroglobulin subfamily.</text>
</comment>
<dbReference type="Pfam" id="PF11974">
    <property type="entry name" value="bMG3"/>
    <property type="match status" value="1"/>
</dbReference>
<keyword evidence="3" id="KW-0732">Signal</keyword>
<dbReference type="Pfam" id="PF17973">
    <property type="entry name" value="bMG10"/>
    <property type="match status" value="1"/>
</dbReference>
<dbReference type="RefSeq" id="WP_211325876.1">
    <property type="nucleotide sequence ID" value="NZ_QXDC01000003.1"/>
</dbReference>
<dbReference type="PANTHER" id="PTHR40094:SF1">
    <property type="entry name" value="UBIQUITIN DOMAIN-CONTAINING PROTEIN"/>
    <property type="match status" value="1"/>
</dbReference>
<feature type="compositionally biased region" description="Basic and acidic residues" evidence="2">
    <location>
        <begin position="439"/>
        <end position="454"/>
    </location>
</feature>
<evidence type="ECO:0000313" key="6">
    <source>
        <dbReference type="EMBL" id="RIA44464.1"/>
    </source>
</evidence>
<dbReference type="SMART" id="SM01359">
    <property type="entry name" value="A2M_N_2"/>
    <property type="match status" value="1"/>
</dbReference>
<feature type="domain" description="Alpha-2-macroglobulin bait region" evidence="4">
    <location>
        <begin position="1015"/>
        <end position="1191"/>
    </location>
</feature>
<dbReference type="InterPro" id="IPR041246">
    <property type="entry name" value="Bact_MG10"/>
</dbReference>
<dbReference type="SUPFAM" id="SSF48239">
    <property type="entry name" value="Terpenoid cyclases/Protein prenyltransferases"/>
    <property type="match status" value="1"/>
</dbReference>
<feature type="region of interest" description="Disordered" evidence="2">
    <location>
        <begin position="439"/>
        <end position="471"/>
    </location>
</feature>
<feature type="chain" id="PRO_5017184819" description="Alpha-2-macroglobulin" evidence="3">
    <location>
        <begin position="22"/>
        <end position="1931"/>
    </location>
</feature>
<evidence type="ECO:0000259" key="5">
    <source>
        <dbReference type="SMART" id="SM01360"/>
    </source>
</evidence>
<dbReference type="InterPro" id="IPR051802">
    <property type="entry name" value="YfhM-like"/>
</dbReference>
<evidence type="ECO:0000256" key="1">
    <source>
        <dbReference type="ARBA" id="ARBA00010556"/>
    </source>
</evidence>
<protein>
    <recommendedName>
        <fullName evidence="8">Alpha-2-macroglobulin</fullName>
    </recommendedName>
</protein>
<dbReference type="Gene3D" id="2.60.40.1930">
    <property type="match status" value="1"/>
</dbReference>
<dbReference type="PANTHER" id="PTHR40094">
    <property type="entry name" value="ALPHA-2-MACROGLOBULIN HOMOLOG"/>
    <property type="match status" value="1"/>
</dbReference>
<dbReference type="Pfam" id="PF07703">
    <property type="entry name" value="A2M_BRD"/>
    <property type="match status" value="1"/>
</dbReference>
<dbReference type="Pfam" id="PF01835">
    <property type="entry name" value="MG2"/>
    <property type="match status" value="1"/>
</dbReference>
<feature type="signal peptide" evidence="3">
    <location>
        <begin position="1"/>
        <end position="21"/>
    </location>
</feature>
<sequence>MTLFARLALFAAVLAPFAALGDSGPQVVMASPGIGDGAIERFTVRFNQAMVPLGDPRAASPFAVKCPIEGQGRWVDQTTFVHEFSKPLPGGVTCSFDLRDDLKSLSGYAIGGQRHFTVDSGGPVARAVLPSRYGSDIEEDQVFLVASNMPATRASVAAGAYCAVDGIGEKIAVDVLDAALPAKLLGALGTDQWQVRNFLDSAGLPETLPEDAAARRQALTSVTALKCRRPLPPGRDMALVWGAGIKGANGKAAGADQRFDFTVRKAFAARFECSRVNPQAGCNPVEDAHVRFSAPIAMAKASAIRLVLPDGKQVAPTIDDDAKGDATIADLTFKAPFTPAVTARVVLPADIKDESGRPLSNAERFPLDVRIDEAPPLVKFAADFGILEASEGGVLPVTVRNVEPALQGRNLAINGQSLRVDGSDGDIAEWLRKVDHADDYKSHEEKQRGDESMRINDTGSEPILTGDTGNPIKIGLPGKGKTFEVVGIPLKQPGFYVVELASPTLGQALLGRDTPRYVAAAALVTNMTVHFKWGRDRSLVWVTALDTGAPVADARVQISDSCTGELLARGVTDRSGGLNVPAGLPDPETYGNCESESAPHPLIVTARKGGDMSFVLSEWGEGIRPYDFDLPYGYGDTEQVFHTVFDRALVRQGETIHMKHIVRMPVATGFAMTPAFKGTLRLSHRGSDTQFELPLTIDANGTGETDWSVPKGAPMGDYDLTVEAGNKTIWTGQSFRVDEYRLPTMRATITGPKEAQIKPKTVPLDLFVGYLSGGGASRLPVALRVGWFDTVPSPANYDAYSFGGEKVEEGVKPLNPNGEETASPLPPTQTIPLTLGADGTAHSAVDVPTSLDGPASMRVEMDYQDANGETLTASQQIPLYPSAIQLGVKTDGWMMKQDDLRLKFVALDTDGKPAKGRKVSVAVYSRQILTARRRLIGGFYAYDNQMKTTKLDASCSDTTDAQGLAGCTLAPDVSGEVYVVATTTDSAGNVARATRSVWLAGDDDWWFGGDNGDRMDVIPEKQDYKAGETARFQVRMPFRSAHALVTVEREGVLASYVTEISGKDPVIEVKMPGSYAPDVYVSVLAVRGRVDGFWSWLSHLAYKWGLPFGSPVATKPTATVDLAKPAYRLGIAKVKVGWEAHRLDVAVKADHERYAARGTATVDVAVKHPDGTPARAANVAFAAVDEALLQLAPNESWDVLDAMMGERPLSVLTSTAQMQVVGKRHYGRKALTPGGGGGTGDLSGLNRTNFQPVLLWKGHVALDANGRARVQVPLSDSLSSFKLVAIATDGAELFGTGSTSVRTAQDLSIYSGLPPLVRSGDWFAASFTLRNGSDKPMKVTAKVDLQPHLATGRPLTVTIPAGGAAPVAWNLTAPEGVAHLKWHVTARSEDGKTDQITVDQEVVPTVPTSVWAATLTRVSGESIPIAPPAGALPGRGTVDIRLNDTLAPPMAGVRAFMAAYPYNCIEQLLSRAIVLDDQGSWQSLAAELPTYQAPDGLLRYFPSDSLQGSEALTAYVLSISSEAGLSLPEGVRSRMIDALTAVLDGRLRNENYGDRRITKLAALAALARAGAATPAMLGQIGMPPAEMPTGVLADYLMTLDHIEGLANGTQLRASVGQVLRTRLVYEGTRLDISDSSKAPWWLMSSNDEAAIKALIATLGRPGWQDDTPKMMVGVAQRQLHGRWDTTTSNAWGTIAVRKFAQAYPATAITGTTTLALGARSVSRGWPLAADQRTVSLPLPSAQTPLLLRQTGGEGPWATVAVSAAVPLTKPLAAGYQVKRKVSVVSQRQKGVLTRGDVLKVTIQVEATAERNWVVVSDPIPAGATIVGDLGGQSQMLAEQGSDGPGIEFLATDGTGKLWNIQAGVRAAYVERGNDAWRAYFDWVPRGRFEVSYLVRLNGAGHFQLPPTHVEAMYSPEIHADLPNKPVTVRQR</sequence>
<dbReference type="InterPro" id="IPR002890">
    <property type="entry name" value="MG2"/>
</dbReference>
<evidence type="ECO:0008006" key="8">
    <source>
        <dbReference type="Google" id="ProtNLM"/>
    </source>
</evidence>